<comment type="caution">
    <text evidence="3">The sequence shown here is derived from an EMBL/GenBank/DDBJ whole genome shotgun (WGS) entry which is preliminary data.</text>
</comment>
<keyword evidence="1" id="KW-0732">Signal</keyword>
<evidence type="ECO:0000256" key="1">
    <source>
        <dbReference type="SAM" id="SignalP"/>
    </source>
</evidence>
<proteinExistence type="predicted"/>
<dbReference type="Gene3D" id="2.180.10.10">
    <property type="entry name" value="RHS repeat-associated core"/>
    <property type="match status" value="1"/>
</dbReference>
<reference evidence="3 4" key="1">
    <citation type="submission" date="2018-05" db="EMBL/GenBank/DDBJ databases">
        <title>Genomic Encyclopedia of Archaeal and Bacterial Type Strains, Phase II (KMG-II): from individual species to whole genera.</title>
        <authorList>
            <person name="Goeker M."/>
        </authorList>
    </citation>
    <scope>NUCLEOTIDE SEQUENCE [LARGE SCALE GENOMIC DNA]</scope>
    <source>
        <strain evidence="3 4">DSM 23514</strain>
    </source>
</reference>
<dbReference type="EMBL" id="QGGQ01000007">
    <property type="protein sequence ID" value="PWK22601.1"/>
    <property type="molecule type" value="Genomic_DNA"/>
</dbReference>
<feature type="non-terminal residue" evidence="3">
    <location>
        <position position="592"/>
    </location>
</feature>
<feature type="domain" description="DUF6443" evidence="2">
    <location>
        <begin position="74"/>
        <end position="218"/>
    </location>
</feature>
<dbReference type="AlphaFoldDB" id="A0A316DWW1"/>
<dbReference type="Proteomes" id="UP000245667">
    <property type="component" value="Unassembled WGS sequence"/>
</dbReference>
<evidence type="ECO:0000259" key="2">
    <source>
        <dbReference type="Pfam" id="PF20041"/>
    </source>
</evidence>
<sequence>MKNHIYTLVAVLMANMAMAQTQPTLTFSGESSGDHIATQSITLSPGFHTTSFSAKIVSDAYIPVAKSDENYIFTRTYQSGMTSSSGISENKDVLESISYFDGLGRPMQQIGIKAAPDKEDIITHIEYDGFGRQDKDWLPYHEPSGTLGTYRGNKASATRSYYKSNYGSDFPTMGNTTANAYSEKDFEPSPLNRVLKQAAPGEDWKMEGSHEIEFGYDTNTTNEVRLFKVTTTFANNTYTPSLVQSGYYTAGELYKNITYDENHSSGTDHSTEEFTDKQGRVVLKRTYDSGAHDTYYVYDDFGNLTYVIPPKVTTASVSATELNELCYQYKYDQRNRLVEKKIPGKGTSTTWEEIVYNKLDQPVLTRDPNLRVQGKWLFTKYDAFGRVAYTGTINNGASRISLQGSANGYTGNLWVGPGTTTIDSRTISYNNSGYPNTNYGELHTVNYYDTYVDTDGLSVPSTVLGQPKATNTQGLATVSKVKVLDTGDWITSITGYDKKGRAIYTASKNDYLVTTDIVETELDFGGKVEQTKATHTKGTNAAIVTVDTFTYDHMGRLLTQKQSINNSAQETLVDNTYDDLGQLVQKEVGGGL</sequence>
<gene>
    <name evidence="3" type="ORF">LX92_03076</name>
</gene>
<organism evidence="3 4">
    <name type="scientific">Maribacter polysiphoniae</name>
    <dbReference type="NCBI Taxonomy" id="429344"/>
    <lineage>
        <taxon>Bacteria</taxon>
        <taxon>Pseudomonadati</taxon>
        <taxon>Bacteroidota</taxon>
        <taxon>Flavobacteriia</taxon>
        <taxon>Flavobacteriales</taxon>
        <taxon>Flavobacteriaceae</taxon>
        <taxon>Maribacter</taxon>
    </lineage>
</organism>
<evidence type="ECO:0000313" key="4">
    <source>
        <dbReference type="Proteomes" id="UP000245667"/>
    </source>
</evidence>
<dbReference type="RefSeq" id="WP_244915936.1">
    <property type="nucleotide sequence ID" value="NZ_QGGQ01000007.1"/>
</dbReference>
<dbReference type="Pfam" id="PF20041">
    <property type="entry name" value="DUF6443"/>
    <property type="match status" value="1"/>
</dbReference>
<dbReference type="InterPro" id="IPR045619">
    <property type="entry name" value="DUF6443"/>
</dbReference>
<feature type="chain" id="PRO_5016373298" description="DUF6443 domain-containing protein" evidence="1">
    <location>
        <begin position="20"/>
        <end position="592"/>
    </location>
</feature>
<accession>A0A316DWW1</accession>
<name>A0A316DWW1_9FLAO</name>
<evidence type="ECO:0000313" key="3">
    <source>
        <dbReference type="EMBL" id="PWK22601.1"/>
    </source>
</evidence>
<feature type="signal peptide" evidence="1">
    <location>
        <begin position="1"/>
        <end position="19"/>
    </location>
</feature>
<protein>
    <recommendedName>
        <fullName evidence="2">DUF6443 domain-containing protein</fullName>
    </recommendedName>
</protein>